<feature type="transmembrane region" description="Helical" evidence="1">
    <location>
        <begin position="111"/>
        <end position="136"/>
    </location>
</feature>
<evidence type="ECO:0008006" key="4">
    <source>
        <dbReference type="Google" id="ProtNLM"/>
    </source>
</evidence>
<feature type="transmembrane region" description="Helical" evidence="1">
    <location>
        <begin position="277"/>
        <end position="298"/>
    </location>
</feature>
<keyword evidence="1" id="KW-0472">Membrane</keyword>
<sequence>MKLPNFTSINEEWFYSRFTALITFAAIAGYFFTLAKQRNELSAITRNVLIGFGCCTLFLWLLPDNSHSASITMSLIHMPLLLISLLALAFMNRAWRSSPARLLFIRYLGELAIYTVLILIGGMILTAVTFALFQLIELSIESWYLEYVVVFGMVASPVVGTYLYDYVLNRESKLASILSNVFSPLFFITISGYLLATLLQGKSPFSDRDFLIVFNGLLLVIWGLTVFSISGMATSMRSHLSDWMNVCLVSVTLVVNSIALSAILFRWAEYGLTVNRIVVTGANLLIFIHLILILVSYVQYIRHKNTTEQLEQTVATYLPAYSLWSIFVVTLLPLLFSFA</sequence>
<evidence type="ECO:0000313" key="3">
    <source>
        <dbReference type="Proteomes" id="UP000252558"/>
    </source>
</evidence>
<protein>
    <recommendedName>
        <fullName evidence="4">DUF4153 domain-containing protein</fullName>
    </recommendedName>
</protein>
<evidence type="ECO:0000256" key="1">
    <source>
        <dbReference type="SAM" id="Phobius"/>
    </source>
</evidence>
<gene>
    <name evidence="2" type="ORF">DU002_00765</name>
</gene>
<feature type="transmembrane region" description="Helical" evidence="1">
    <location>
        <begin position="318"/>
        <end position="338"/>
    </location>
</feature>
<keyword evidence="1" id="KW-1133">Transmembrane helix</keyword>
<feature type="transmembrane region" description="Helical" evidence="1">
    <location>
        <begin position="210"/>
        <end position="231"/>
    </location>
</feature>
<feature type="transmembrane region" description="Helical" evidence="1">
    <location>
        <begin position="243"/>
        <end position="265"/>
    </location>
</feature>
<keyword evidence="3" id="KW-1185">Reference proteome</keyword>
<feature type="transmembrane region" description="Helical" evidence="1">
    <location>
        <begin position="68"/>
        <end position="90"/>
    </location>
</feature>
<name>A0A368NS76_9GAMM</name>
<dbReference type="OrthoDB" id="637094at2"/>
<dbReference type="Proteomes" id="UP000252558">
    <property type="component" value="Unassembled WGS sequence"/>
</dbReference>
<feature type="transmembrane region" description="Helical" evidence="1">
    <location>
        <begin position="142"/>
        <end position="164"/>
    </location>
</feature>
<proteinExistence type="predicted"/>
<reference evidence="2 3" key="1">
    <citation type="submission" date="2018-07" db="EMBL/GenBank/DDBJ databases">
        <title>Corallincola holothuriorum sp. nov., a new facultative anaerobe isolated from sea cucumber Apostichopus japonicus.</title>
        <authorList>
            <person name="Xia H."/>
        </authorList>
    </citation>
    <scope>NUCLEOTIDE SEQUENCE [LARGE SCALE GENOMIC DNA]</scope>
    <source>
        <strain evidence="2 3">C4</strain>
    </source>
</reference>
<feature type="transmembrane region" description="Helical" evidence="1">
    <location>
        <begin position="44"/>
        <end position="62"/>
    </location>
</feature>
<keyword evidence="1" id="KW-0812">Transmembrane</keyword>
<dbReference type="EMBL" id="QPID01000001">
    <property type="protein sequence ID" value="RCU52534.1"/>
    <property type="molecule type" value="Genomic_DNA"/>
</dbReference>
<organism evidence="2 3">
    <name type="scientific">Corallincola holothuriorum</name>
    <dbReference type="NCBI Taxonomy" id="2282215"/>
    <lineage>
        <taxon>Bacteria</taxon>
        <taxon>Pseudomonadati</taxon>
        <taxon>Pseudomonadota</taxon>
        <taxon>Gammaproteobacteria</taxon>
        <taxon>Alteromonadales</taxon>
        <taxon>Psychromonadaceae</taxon>
        <taxon>Corallincola</taxon>
    </lineage>
</organism>
<dbReference type="RefSeq" id="WP_114336442.1">
    <property type="nucleotide sequence ID" value="NZ_QPID01000001.1"/>
</dbReference>
<comment type="caution">
    <text evidence="2">The sequence shown here is derived from an EMBL/GenBank/DDBJ whole genome shotgun (WGS) entry which is preliminary data.</text>
</comment>
<dbReference type="AlphaFoldDB" id="A0A368NS76"/>
<feature type="transmembrane region" description="Helical" evidence="1">
    <location>
        <begin position="13"/>
        <end position="32"/>
    </location>
</feature>
<accession>A0A368NS76</accession>
<evidence type="ECO:0000313" key="2">
    <source>
        <dbReference type="EMBL" id="RCU52534.1"/>
    </source>
</evidence>
<feature type="transmembrane region" description="Helical" evidence="1">
    <location>
        <begin position="176"/>
        <end position="198"/>
    </location>
</feature>